<name>A0A5N5QA42_9AGAM</name>
<keyword evidence="3" id="KW-1185">Reference proteome</keyword>
<evidence type="ECO:0000256" key="1">
    <source>
        <dbReference type="SAM" id="MobiDB-lite"/>
    </source>
</evidence>
<reference evidence="2 3" key="1">
    <citation type="journal article" date="2019" name="Fungal Biol. Biotechnol.">
        <title>Draft genome sequence of fastidious pathogen Ceratobasidium theobromae, which causes vascular-streak dieback in Theobroma cacao.</title>
        <authorList>
            <person name="Ali S.S."/>
            <person name="Asman A."/>
            <person name="Shao J."/>
            <person name="Firmansyah A.P."/>
            <person name="Susilo A.W."/>
            <person name="Rosmana A."/>
            <person name="McMahon P."/>
            <person name="Junaid M."/>
            <person name="Guest D."/>
            <person name="Kheng T.Y."/>
            <person name="Meinhardt L.W."/>
            <person name="Bailey B.A."/>
        </authorList>
    </citation>
    <scope>NUCLEOTIDE SEQUENCE [LARGE SCALE GENOMIC DNA]</scope>
    <source>
        <strain evidence="2 3">CT2</strain>
    </source>
</reference>
<organism evidence="2 3">
    <name type="scientific">Ceratobasidium theobromae</name>
    <dbReference type="NCBI Taxonomy" id="1582974"/>
    <lineage>
        <taxon>Eukaryota</taxon>
        <taxon>Fungi</taxon>
        <taxon>Dikarya</taxon>
        <taxon>Basidiomycota</taxon>
        <taxon>Agaricomycotina</taxon>
        <taxon>Agaricomycetes</taxon>
        <taxon>Cantharellales</taxon>
        <taxon>Ceratobasidiaceae</taxon>
        <taxon>Ceratobasidium</taxon>
    </lineage>
</organism>
<evidence type="ECO:0000313" key="2">
    <source>
        <dbReference type="EMBL" id="KAB5588660.1"/>
    </source>
</evidence>
<feature type="compositionally biased region" description="Polar residues" evidence="1">
    <location>
        <begin position="176"/>
        <end position="192"/>
    </location>
</feature>
<dbReference type="EMBL" id="SSOP01000396">
    <property type="protein sequence ID" value="KAB5588660.1"/>
    <property type="molecule type" value="Genomic_DNA"/>
</dbReference>
<comment type="caution">
    <text evidence="2">The sequence shown here is derived from an EMBL/GenBank/DDBJ whole genome shotgun (WGS) entry which is preliminary data.</text>
</comment>
<protein>
    <submittedName>
        <fullName evidence="2">Uncharacterized protein</fullName>
    </submittedName>
</protein>
<feature type="compositionally biased region" description="Pro residues" evidence="1">
    <location>
        <begin position="144"/>
        <end position="155"/>
    </location>
</feature>
<accession>A0A5N5QA42</accession>
<evidence type="ECO:0000313" key="3">
    <source>
        <dbReference type="Proteomes" id="UP000383932"/>
    </source>
</evidence>
<feature type="region of interest" description="Disordered" evidence="1">
    <location>
        <begin position="141"/>
        <end position="192"/>
    </location>
</feature>
<dbReference type="AlphaFoldDB" id="A0A5N5QA42"/>
<proteinExistence type="predicted"/>
<gene>
    <name evidence="2" type="ORF">CTheo_7898</name>
</gene>
<sequence length="192" mass="20303">MFTIGAKDGPVVCSSKPLTDGICSTPIHPSPVLDACPMTNFHDVFVVWKDASVPVAPPHEQESIGIPENGILCLNDGGGTNYIPFGLFKEGNFVPGLDLSHWDAYPLEEDFQFIIFVSVLGFVGSSGRLRSIASVCPSADSPLDPVPDPTLPLTPLPSVSSRGKAPPLAPAASPPVFSTWSNFSPSTRITET</sequence>
<dbReference type="Proteomes" id="UP000383932">
    <property type="component" value="Unassembled WGS sequence"/>
</dbReference>